<dbReference type="AlphaFoldDB" id="A0A5B7JSY8"/>
<sequence length="66" mass="6965">MLRRAGGGTDGTGDAFLGARLARDRCQGLEGRGMAPWVGKEHGGWRKGGLGTQTLNTWVQALVSPQ</sequence>
<reference evidence="1 2" key="1">
    <citation type="submission" date="2019-05" db="EMBL/GenBank/DDBJ databases">
        <title>Another draft genome of Portunus trituberculatus and its Hox gene families provides insights of decapod evolution.</title>
        <authorList>
            <person name="Jeong J.-H."/>
            <person name="Song I."/>
            <person name="Kim S."/>
            <person name="Choi T."/>
            <person name="Kim D."/>
            <person name="Ryu S."/>
            <person name="Kim W."/>
        </authorList>
    </citation>
    <scope>NUCLEOTIDE SEQUENCE [LARGE SCALE GENOMIC DNA]</scope>
    <source>
        <tissue evidence="1">Muscle</tissue>
    </source>
</reference>
<keyword evidence="2" id="KW-1185">Reference proteome</keyword>
<evidence type="ECO:0000313" key="1">
    <source>
        <dbReference type="EMBL" id="MPC96227.1"/>
    </source>
</evidence>
<dbReference type="EMBL" id="VSRR010105106">
    <property type="protein sequence ID" value="MPC96227.1"/>
    <property type="molecule type" value="Genomic_DNA"/>
</dbReference>
<name>A0A5B7JSY8_PORTR</name>
<accession>A0A5B7JSY8</accession>
<protein>
    <submittedName>
        <fullName evidence="1">Uncharacterized protein</fullName>
    </submittedName>
</protein>
<proteinExistence type="predicted"/>
<dbReference type="Proteomes" id="UP000324222">
    <property type="component" value="Unassembled WGS sequence"/>
</dbReference>
<organism evidence="1 2">
    <name type="scientific">Portunus trituberculatus</name>
    <name type="common">Swimming crab</name>
    <name type="synonym">Neptunus trituberculatus</name>
    <dbReference type="NCBI Taxonomy" id="210409"/>
    <lineage>
        <taxon>Eukaryota</taxon>
        <taxon>Metazoa</taxon>
        <taxon>Ecdysozoa</taxon>
        <taxon>Arthropoda</taxon>
        <taxon>Crustacea</taxon>
        <taxon>Multicrustacea</taxon>
        <taxon>Malacostraca</taxon>
        <taxon>Eumalacostraca</taxon>
        <taxon>Eucarida</taxon>
        <taxon>Decapoda</taxon>
        <taxon>Pleocyemata</taxon>
        <taxon>Brachyura</taxon>
        <taxon>Eubrachyura</taxon>
        <taxon>Portunoidea</taxon>
        <taxon>Portunidae</taxon>
        <taxon>Portuninae</taxon>
        <taxon>Portunus</taxon>
    </lineage>
</organism>
<evidence type="ECO:0000313" key="2">
    <source>
        <dbReference type="Proteomes" id="UP000324222"/>
    </source>
</evidence>
<gene>
    <name evidence="1" type="ORF">E2C01_091471</name>
</gene>
<comment type="caution">
    <text evidence="1">The sequence shown here is derived from an EMBL/GenBank/DDBJ whole genome shotgun (WGS) entry which is preliminary data.</text>
</comment>